<feature type="region of interest" description="Disordered" evidence="1">
    <location>
        <begin position="1"/>
        <end position="44"/>
    </location>
</feature>
<dbReference type="KEGG" id="pdio:PDMSB3_2673.1"/>
<accession>A0A5Q4YWP8</accession>
<dbReference type="AlphaFoldDB" id="A0A5Q4YWP8"/>
<keyword evidence="3" id="KW-1185">Reference proteome</keyword>
<evidence type="ECO:0000313" key="3">
    <source>
        <dbReference type="Proteomes" id="UP000325811"/>
    </source>
</evidence>
<dbReference type="EMBL" id="LR699554">
    <property type="protein sequence ID" value="VVD33957.1"/>
    <property type="molecule type" value="Genomic_DNA"/>
</dbReference>
<reference evidence="2 3" key="1">
    <citation type="submission" date="2019-08" db="EMBL/GenBank/DDBJ databases">
        <authorList>
            <person name="Herpell B J."/>
        </authorList>
    </citation>
    <scope>NUCLEOTIDE SEQUENCE [LARGE SCALE GENOMIC DNA]</scope>
    <source>
        <strain evidence="3">Msb3</strain>
    </source>
</reference>
<organism evidence="2 3">
    <name type="scientific">Paraburkholderia dioscoreae</name>
    <dbReference type="NCBI Taxonomy" id="2604047"/>
    <lineage>
        <taxon>Bacteria</taxon>
        <taxon>Pseudomonadati</taxon>
        <taxon>Pseudomonadota</taxon>
        <taxon>Betaproteobacteria</taxon>
        <taxon>Burkholderiales</taxon>
        <taxon>Burkholderiaceae</taxon>
        <taxon>Paraburkholderia</taxon>
    </lineage>
</organism>
<evidence type="ECO:0000256" key="1">
    <source>
        <dbReference type="SAM" id="MobiDB-lite"/>
    </source>
</evidence>
<name>A0A5Q4YWP8_9BURK</name>
<evidence type="ECO:0000313" key="2">
    <source>
        <dbReference type="EMBL" id="VVD33957.1"/>
    </source>
</evidence>
<protein>
    <submittedName>
        <fullName evidence="2">Uncharacterized protein</fullName>
    </submittedName>
</protein>
<proteinExistence type="predicted"/>
<sequence>MRGPARVEYAAPGRSRENGGRDMPPAPHMNRRDKRHIGNTLQQT</sequence>
<dbReference type="Proteomes" id="UP000325811">
    <property type="component" value="Chromosome II"/>
</dbReference>
<gene>
    <name evidence="2" type="ORF">PDMSB3_2673</name>
</gene>